<accession>A0A4Z1F4I0</accession>
<dbReference type="Proteomes" id="UP000297777">
    <property type="component" value="Unassembled WGS sequence"/>
</dbReference>
<organism evidence="1 2">
    <name type="scientific">Botrytis tulipae</name>
    <dbReference type="NCBI Taxonomy" id="87230"/>
    <lineage>
        <taxon>Eukaryota</taxon>
        <taxon>Fungi</taxon>
        <taxon>Dikarya</taxon>
        <taxon>Ascomycota</taxon>
        <taxon>Pezizomycotina</taxon>
        <taxon>Leotiomycetes</taxon>
        <taxon>Helotiales</taxon>
        <taxon>Sclerotiniaceae</taxon>
        <taxon>Botrytis</taxon>
    </lineage>
</organism>
<evidence type="ECO:0000313" key="1">
    <source>
        <dbReference type="EMBL" id="TGO19574.1"/>
    </source>
</evidence>
<proteinExistence type="predicted"/>
<evidence type="ECO:0000313" key="2">
    <source>
        <dbReference type="Proteomes" id="UP000297777"/>
    </source>
</evidence>
<keyword evidence="2" id="KW-1185">Reference proteome</keyword>
<name>A0A4Z1F4I0_9HELO</name>
<reference evidence="1 2" key="1">
    <citation type="submission" date="2017-12" db="EMBL/GenBank/DDBJ databases">
        <title>Comparative genomics of Botrytis spp.</title>
        <authorList>
            <person name="Valero-Jimenez C.A."/>
            <person name="Tapia P."/>
            <person name="Veloso J."/>
            <person name="Silva-Moreno E."/>
            <person name="Staats M."/>
            <person name="Valdes J.H."/>
            <person name="Van Kan J.A.L."/>
        </authorList>
    </citation>
    <scope>NUCLEOTIDE SEQUENCE [LARGE SCALE GENOMIC DNA]</scope>
    <source>
        <strain evidence="1 2">Bt9001</strain>
    </source>
</reference>
<protein>
    <submittedName>
        <fullName evidence="1">Uncharacterized protein</fullName>
    </submittedName>
</protein>
<dbReference type="EMBL" id="PQXH01000003">
    <property type="protein sequence ID" value="TGO19574.1"/>
    <property type="molecule type" value="Genomic_DNA"/>
</dbReference>
<sequence>MTDSLPGRTDITQKYLTQMLSWMLIKRLRFTDSSEVKPSTSRASLDIKFMSDTARLWSLQSALPPRWQKISVSTNE</sequence>
<dbReference type="AlphaFoldDB" id="A0A4Z1F4I0"/>
<gene>
    <name evidence="1" type="ORF">BTUL_0003g00280</name>
</gene>
<comment type="caution">
    <text evidence="1">The sequence shown here is derived from an EMBL/GenBank/DDBJ whole genome shotgun (WGS) entry which is preliminary data.</text>
</comment>